<evidence type="ECO:0000256" key="5">
    <source>
        <dbReference type="PROSITE-ProRule" id="PRU01240"/>
    </source>
</evidence>
<dbReference type="Pfam" id="PF24025">
    <property type="entry name" value="Ig_DR_A0283-like"/>
    <property type="match status" value="1"/>
</dbReference>
<protein>
    <submittedName>
        <fullName evidence="11">S8 family serine peptidase</fullName>
    </submittedName>
</protein>
<feature type="chain" id="PRO_5046753731" evidence="7">
    <location>
        <begin position="26"/>
        <end position="734"/>
    </location>
</feature>
<keyword evidence="12" id="KW-1185">Reference proteome</keyword>
<feature type="domain" description="Fervidolysin/DR-A0283-like Ig-like" evidence="10">
    <location>
        <begin position="478"/>
        <end position="571"/>
    </location>
</feature>
<reference evidence="12" key="1">
    <citation type="journal article" date="2019" name="Int. J. Syst. Evol. Microbiol.">
        <title>The Global Catalogue of Microorganisms (GCM) 10K type strain sequencing project: providing services to taxonomists for standard genome sequencing and annotation.</title>
        <authorList>
            <consortium name="The Broad Institute Genomics Platform"/>
            <consortium name="The Broad Institute Genome Sequencing Center for Infectious Disease"/>
            <person name="Wu L."/>
            <person name="Ma J."/>
        </authorList>
    </citation>
    <scope>NUCLEOTIDE SEQUENCE [LARGE SCALE GENOMIC DNA]</scope>
    <source>
        <strain evidence="12">CGMCC 1.15772</strain>
    </source>
</reference>
<evidence type="ECO:0000256" key="4">
    <source>
        <dbReference type="ARBA" id="ARBA00022825"/>
    </source>
</evidence>
<dbReference type="PROSITE" id="PS00137">
    <property type="entry name" value="SUBTILASE_HIS"/>
    <property type="match status" value="1"/>
</dbReference>
<dbReference type="InterPro" id="IPR054399">
    <property type="entry name" value="Fervidolysin-like_N_prodom"/>
</dbReference>
<evidence type="ECO:0000256" key="3">
    <source>
        <dbReference type="ARBA" id="ARBA00022801"/>
    </source>
</evidence>
<organism evidence="11 12">
    <name type="scientific">Deinococcus lacus</name>
    <dbReference type="NCBI Taxonomy" id="392561"/>
    <lineage>
        <taxon>Bacteria</taxon>
        <taxon>Thermotogati</taxon>
        <taxon>Deinococcota</taxon>
        <taxon>Deinococci</taxon>
        <taxon>Deinococcales</taxon>
        <taxon>Deinococcaceae</taxon>
        <taxon>Deinococcus</taxon>
    </lineage>
</organism>
<comment type="caution">
    <text evidence="11">The sequence shown here is derived from an EMBL/GenBank/DDBJ whole genome shotgun (WGS) entry which is preliminary data.</text>
</comment>
<feature type="compositionally biased region" description="Low complexity" evidence="6">
    <location>
        <begin position="24"/>
        <end position="44"/>
    </location>
</feature>
<dbReference type="PROSITE" id="PS51257">
    <property type="entry name" value="PROKAR_LIPOPROTEIN"/>
    <property type="match status" value="1"/>
</dbReference>
<evidence type="ECO:0000256" key="1">
    <source>
        <dbReference type="ARBA" id="ARBA00011073"/>
    </source>
</evidence>
<dbReference type="PROSITE" id="PS51892">
    <property type="entry name" value="SUBTILASE"/>
    <property type="match status" value="1"/>
</dbReference>
<dbReference type="PROSITE" id="PS00138">
    <property type="entry name" value="SUBTILASE_SER"/>
    <property type="match status" value="1"/>
</dbReference>
<gene>
    <name evidence="11" type="ORF">ACFP81_13170</name>
</gene>
<dbReference type="InterPro" id="IPR050131">
    <property type="entry name" value="Peptidase_S8_subtilisin-like"/>
</dbReference>
<evidence type="ECO:0000259" key="9">
    <source>
        <dbReference type="Pfam" id="PF22148"/>
    </source>
</evidence>
<comment type="similarity">
    <text evidence="1 5">Belongs to the peptidase S8 family.</text>
</comment>
<dbReference type="Gene3D" id="3.40.50.200">
    <property type="entry name" value="Peptidase S8/S53 domain"/>
    <property type="match status" value="1"/>
</dbReference>
<dbReference type="InterPro" id="IPR037045">
    <property type="entry name" value="S8pro/Inhibitor_I9_sf"/>
</dbReference>
<dbReference type="InterPro" id="IPR022398">
    <property type="entry name" value="Peptidase_S8_His-AS"/>
</dbReference>
<dbReference type="SUPFAM" id="SSF52743">
    <property type="entry name" value="Subtilisin-like"/>
    <property type="match status" value="1"/>
</dbReference>
<dbReference type="RefSeq" id="WP_380083976.1">
    <property type="nucleotide sequence ID" value="NZ_JBHSWD010000002.1"/>
</dbReference>
<dbReference type="InterPro" id="IPR015500">
    <property type="entry name" value="Peptidase_S8_subtilisin-rel"/>
</dbReference>
<dbReference type="PIRSF" id="PIRSF037882">
    <property type="entry name" value="Subtilisin_rel_fervidolysin"/>
    <property type="match status" value="1"/>
</dbReference>
<dbReference type="InterPro" id="IPR017306">
    <property type="entry name" value="Peptidase_S8A_fervidolysi-like"/>
</dbReference>
<dbReference type="InterPro" id="IPR056489">
    <property type="entry name" value="Ig_Fls_DR_A0283-like"/>
</dbReference>
<dbReference type="PANTHER" id="PTHR43806:SF11">
    <property type="entry name" value="CEREVISIN-RELATED"/>
    <property type="match status" value="1"/>
</dbReference>
<feature type="region of interest" description="Disordered" evidence="6">
    <location>
        <begin position="24"/>
        <end position="53"/>
    </location>
</feature>
<dbReference type="Gene3D" id="2.60.120.380">
    <property type="match status" value="1"/>
</dbReference>
<evidence type="ECO:0000256" key="2">
    <source>
        <dbReference type="ARBA" id="ARBA00022670"/>
    </source>
</evidence>
<dbReference type="PANTHER" id="PTHR43806">
    <property type="entry name" value="PEPTIDASE S8"/>
    <property type="match status" value="1"/>
</dbReference>
<dbReference type="EMBL" id="JBHSWD010000002">
    <property type="protein sequence ID" value="MFC6592852.1"/>
    <property type="molecule type" value="Genomic_DNA"/>
</dbReference>
<keyword evidence="7" id="KW-0732">Signal</keyword>
<dbReference type="Proteomes" id="UP001596297">
    <property type="component" value="Unassembled WGS sequence"/>
</dbReference>
<dbReference type="InterPro" id="IPR023828">
    <property type="entry name" value="Peptidase_S8_Ser-AS"/>
</dbReference>
<evidence type="ECO:0000256" key="7">
    <source>
        <dbReference type="SAM" id="SignalP"/>
    </source>
</evidence>
<proteinExistence type="inferred from homology"/>
<feature type="signal peptide" evidence="7">
    <location>
        <begin position="1"/>
        <end position="25"/>
    </location>
</feature>
<keyword evidence="3 5" id="KW-0378">Hydrolase</keyword>
<evidence type="ECO:0000259" key="10">
    <source>
        <dbReference type="Pfam" id="PF24025"/>
    </source>
</evidence>
<feature type="active site" description="Charge relay system" evidence="5">
    <location>
        <position position="243"/>
    </location>
</feature>
<dbReference type="Pfam" id="PF22148">
    <property type="entry name" value="Fervidolysin_NPro-like"/>
    <property type="match status" value="1"/>
</dbReference>
<dbReference type="PRINTS" id="PR00723">
    <property type="entry name" value="SUBTILISIN"/>
</dbReference>
<dbReference type="InterPro" id="IPR000209">
    <property type="entry name" value="Peptidase_S8/S53_dom"/>
</dbReference>
<evidence type="ECO:0000256" key="6">
    <source>
        <dbReference type="SAM" id="MobiDB-lite"/>
    </source>
</evidence>
<accession>A0ABW1YEP3</accession>
<keyword evidence="2 5" id="KW-0645">Protease</keyword>
<dbReference type="Gene3D" id="3.30.70.80">
    <property type="entry name" value="Peptidase S8 propeptide/proteinase inhibitor I9"/>
    <property type="match status" value="1"/>
</dbReference>
<dbReference type="Pfam" id="PF00082">
    <property type="entry name" value="Peptidase_S8"/>
    <property type="match status" value="1"/>
</dbReference>
<feature type="domain" description="Fervidolysin-like N-terminal prodomain" evidence="9">
    <location>
        <begin position="55"/>
        <end position="117"/>
    </location>
</feature>
<feature type="active site" description="Charge relay system" evidence="5">
    <location>
        <position position="186"/>
    </location>
</feature>
<dbReference type="SUPFAM" id="SSF89260">
    <property type="entry name" value="Collagen-binding domain"/>
    <property type="match status" value="1"/>
</dbReference>
<evidence type="ECO:0000259" key="8">
    <source>
        <dbReference type="Pfam" id="PF00082"/>
    </source>
</evidence>
<evidence type="ECO:0000313" key="11">
    <source>
        <dbReference type="EMBL" id="MFC6592852.1"/>
    </source>
</evidence>
<evidence type="ECO:0000313" key="12">
    <source>
        <dbReference type="Proteomes" id="UP001596297"/>
    </source>
</evidence>
<name>A0ABW1YEP3_9DEIO</name>
<dbReference type="InterPro" id="IPR036852">
    <property type="entry name" value="Peptidase_S8/S53_dom_sf"/>
</dbReference>
<keyword evidence="4 5" id="KW-0720">Serine protease</keyword>
<feature type="active site" description="Charge relay system" evidence="5">
    <location>
        <position position="412"/>
    </location>
</feature>
<feature type="domain" description="Peptidase S8/S53" evidence="8">
    <location>
        <begin position="177"/>
        <end position="462"/>
    </location>
</feature>
<sequence length="734" mass="76686">MKKTFFALGLSAALLTACGQSSQPAAVTPVAPPQDAGAPAQPQDTGAPAFLPDPLTGQSYFSRQLVVGLEPGQQAQTLAASLGGRVLDELPQVRAVVLEFSGPGEMLAAARTLLESGQGLVAQNYRIEPERALDTAPASLLTAQASAAGEVFDALPQYALDEHHLHARAAWDARLTGKGVTVGVIDDPVDVTHPDLKANWGGLAYDPLTDKTYDTAQGWIDAVDQMGKVPMPLDNVVDEAFSHGTAVTSTIAAARDGAGIVGLAPDAKYLPAAMFQPGSVGSSGIAKAIIWQVDHGARVINNSWGGPGFDPLIKLAMDYALARGVVVVVSAGNESREYYQRPALYAGIIPSAALDAANRKASFSSFGRHISVGAPGVNILMASPAWVNADGTRKVGATPATGSGYTLMSGTSFSGPYTAAAAALIVQARPELDPSQVRRLLEETADGSVGDQPGFDKGTGHGLIRLDRVVARLGTGELPAPGGTLKLRVEVPKPDGTFMPIPTAADVMIEDLTAGEGLGPIYGSQTGKGGEVSFLALAPGRYGVRVGGPDTSLTIGGNLDRGTYVGEVEVRSGTTPATAETVTVRLDKGYVETDPTDPYEPNDTLETATPISFGQETQLAYIYKKDAAYDVDYFSFEGEAGKYINLKVKDKYDGNVAGTLWGYAILRDAAGKVVYVGSRAAAGSSLFVKLPATGRYYIQFGSYTHLQPSLGEDLSKGTPSNTYTNRYQLLLTSS</sequence>